<dbReference type="Proteomes" id="UP001642409">
    <property type="component" value="Unassembled WGS sequence"/>
</dbReference>
<dbReference type="EMBL" id="CATOUU010001006">
    <property type="protein sequence ID" value="CAI9966367.1"/>
    <property type="molecule type" value="Genomic_DNA"/>
</dbReference>
<sequence length="57" mass="6522">MKSLVDLNLFNNLVSDISSLINLTQLEDLNLEFNKVQNTHVLDNHPNVQNYRLGGQQ</sequence>
<proteinExistence type="predicted"/>
<dbReference type="InterPro" id="IPR001611">
    <property type="entry name" value="Leu-rich_rpt"/>
</dbReference>
<organism evidence="1">
    <name type="scientific">Hexamita inflata</name>
    <dbReference type="NCBI Taxonomy" id="28002"/>
    <lineage>
        <taxon>Eukaryota</taxon>
        <taxon>Metamonada</taxon>
        <taxon>Diplomonadida</taxon>
        <taxon>Hexamitidae</taxon>
        <taxon>Hexamitinae</taxon>
        <taxon>Hexamita</taxon>
    </lineage>
</organism>
<evidence type="ECO:0000313" key="3">
    <source>
        <dbReference type="Proteomes" id="UP001642409"/>
    </source>
</evidence>
<reference evidence="1" key="1">
    <citation type="submission" date="2023-06" db="EMBL/GenBank/DDBJ databases">
        <authorList>
            <person name="Kurt Z."/>
        </authorList>
    </citation>
    <scope>NUCLEOTIDE SEQUENCE</scope>
</reference>
<comment type="caution">
    <text evidence="1">The sequence shown here is derived from an EMBL/GenBank/DDBJ whole genome shotgun (WGS) entry which is preliminary data.</text>
</comment>
<evidence type="ECO:0000313" key="1">
    <source>
        <dbReference type="EMBL" id="CAI9966367.1"/>
    </source>
</evidence>
<name>A0AA86QZR1_9EUKA</name>
<dbReference type="EMBL" id="CAXDID020000401">
    <property type="protein sequence ID" value="CAL6087471.1"/>
    <property type="molecule type" value="Genomic_DNA"/>
</dbReference>
<dbReference type="AlphaFoldDB" id="A0AA86QZR1"/>
<evidence type="ECO:0000313" key="2">
    <source>
        <dbReference type="EMBL" id="CAL6087471.1"/>
    </source>
</evidence>
<accession>A0AA86QZR1</accession>
<dbReference type="InterPro" id="IPR032675">
    <property type="entry name" value="LRR_dom_sf"/>
</dbReference>
<protein>
    <submittedName>
        <fullName evidence="1">Leucine-rich repeat domain superfamily</fullName>
    </submittedName>
    <submittedName>
        <fullName evidence="2">Leucine-rich_repeat domain superfamily</fullName>
    </submittedName>
</protein>
<reference evidence="2 3" key="2">
    <citation type="submission" date="2024-07" db="EMBL/GenBank/DDBJ databases">
        <authorList>
            <person name="Akdeniz Z."/>
        </authorList>
    </citation>
    <scope>NUCLEOTIDE SEQUENCE [LARGE SCALE GENOMIC DNA]</scope>
</reference>
<dbReference type="PROSITE" id="PS51450">
    <property type="entry name" value="LRR"/>
    <property type="match status" value="1"/>
</dbReference>
<dbReference type="SUPFAM" id="SSF52058">
    <property type="entry name" value="L domain-like"/>
    <property type="match status" value="1"/>
</dbReference>
<dbReference type="Gene3D" id="3.80.10.10">
    <property type="entry name" value="Ribonuclease Inhibitor"/>
    <property type="match status" value="1"/>
</dbReference>
<keyword evidence="3" id="KW-1185">Reference proteome</keyword>
<gene>
    <name evidence="1" type="ORF">HINF_LOCUS54012</name>
    <name evidence="2" type="ORF">HINF_LOCUS63662</name>
</gene>